<proteinExistence type="predicted"/>
<comment type="caution">
    <text evidence="5">The sequence shown here is derived from an EMBL/GenBank/DDBJ whole genome shotgun (WGS) entry which is preliminary data.</text>
</comment>
<dbReference type="PANTHER" id="PTHR43300:SF7">
    <property type="entry name" value="UDP-N-ACETYLBACILLOSAMINE N-ACETYLTRANSFERASE"/>
    <property type="match status" value="1"/>
</dbReference>
<feature type="site" description="Increases basicity of active site His" evidence="1">
    <location>
        <position position="165"/>
    </location>
</feature>
<feature type="domain" description="PglD N-terminal" evidence="4">
    <location>
        <begin position="20"/>
        <end position="110"/>
    </location>
</feature>
<name>L1QM61_9CLOT</name>
<dbReference type="EMBL" id="AMEZ01000013">
    <property type="protein sequence ID" value="EKY29026.1"/>
    <property type="molecule type" value="Genomic_DNA"/>
</dbReference>
<dbReference type="PANTHER" id="PTHR43300">
    <property type="entry name" value="ACETYLTRANSFERASE"/>
    <property type="match status" value="1"/>
</dbReference>
<dbReference type="CDD" id="cd03808">
    <property type="entry name" value="GT4_CapM-like"/>
    <property type="match status" value="1"/>
</dbReference>
<dbReference type="InterPro" id="IPR011004">
    <property type="entry name" value="Trimer_LpxA-like_sf"/>
</dbReference>
<dbReference type="InterPro" id="IPR028098">
    <property type="entry name" value="Glyco_trans_4-like_N"/>
</dbReference>
<evidence type="ECO:0000256" key="1">
    <source>
        <dbReference type="PIRSR" id="PIRSR620019-1"/>
    </source>
</evidence>
<dbReference type="STRING" id="545697.HMPREF0216_00385"/>
<dbReference type="NCBIfam" id="TIGR03570">
    <property type="entry name" value="NeuD_NnaD"/>
    <property type="match status" value="1"/>
</dbReference>
<dbReference type="Pfam" id="PF13477">
    <property type="entry name" value="Glyco_trans_4_2"/>
    <property type="match status" value="1"/>
</dbReference>
<dbReference type="SUPFAM" id="SSF51161">
    <property type="entry name" value="Trimeric LpxA-like enzymes"/>
    <property type="match status" value="1"/>
</dbReference>
<keyword evidence="6" id="KW-1185">Reference proteome</keyword>
<feature type="domain" description="Glycosyl transferase family 1" evidence="2">
    <location>
        <begin position="444"/>
        <end position="595"/>
    </location>
</feature>
<dbReference type="Gene3D" id="2.160.10.10">
    <property type="entry name" value="Hexapeptide repeat proteins"/>
    <property type="match status" value="1"/>
</dbReference>
<dbReference type="SUPFAM" id="SSF53756">
    <property type="entry name" value="UDP-Glycosyltransferase/glycogen phosphorylase"/>
    <property type="match status" value="1"/>
</dbReference>
<dbReference type="HOGENOM" id="CLU_428085_0_0_9"/>
<evidence type="ECO:0000259" key="2">
    <source>
        <dbReference type="Pfam" id="PF00534"/>
    </source>
</evidence>
<gene>
    <name evidence="5" type="ORF">HMPREF0216_00385</name>
</gene>
<dbReference type="InterPro" id="IPR041561">
    <property type="entry name" value="PglD_N"/>
</dbReference>
<feature type="domain" description="Glycosyltransferase subfamily 4-like N-terminal" evidence="3">
    <location>
        <begin position="262"/>
        <end position="402"/>
    </location>
</feature>
<evidence type="ECO:0000313" key="5">
    <source>
        <dbReference type="EMBL" id="EKY29026.1"/>
    </source>
</evidence>
<keyword evidence="5" id="KW-0012">Acyltransferase</keyword>
<dbReference type="InterPro" id="IPR020019">
    <property type="entry name" value="AcTrfase_PglD-like"/>
</dbReference>
<dbReference type="Pfam" id="PF00534">
    <property type="entry name" value="Glycos_transf_1"/>
    <property type="match status" value="1"/>
</dbReference>
<dbReference type="PATRIC" id="fig|545697.3.peg.378"/>
<keyword evidence="5" id="KW-0808">Transferase</keyword>
<dbReference type="eggNOG" id="COG0110">
    <property type="taxonomic scope" value="Bacteria"/>
</dbReference>
<accession>L1QM61</accession>
<reference evidence="5 6" key="1">
    <citation type="submission" date="2012-05" db="EMBL/GenBank/DDBJ databases">
        <authorList>
            <person name="Weinstock G."/>
            <person name="Sodergren E."/>
            <person name="Lobos E.A."/>
            <person name="Fulton L."/>
            <person name="Fulton R."/>
            <person name="Courtney L."/>
            <person name="Fronick C."/>
            <person name="O'Laughlin M."/>
            <person name="Godfrey J."/>
            <person name="Wilson R.M."/>
            <person name="Miner T."/>
            <person name="Farmer C."/>
            <person name="Delehaunty K."/>
            <person name="Cordes M."/>
            <person name="Minx P."/>
            <person name="Tomlinson C."/>
            <person name="Chen J."/>
            <person name="Wollam A."/>
            <person name="Pepin K.H."/>
            <person name="Bhonagiri V."/>
            <person name="Zhang X."/>
            <person name="Suruliraj S."/>
            <person name="Warren W."/>
            <person name="Mitreva M."/>
            <person name="Mardis E.R."/>
            <person name="Wilson R.K."/>
        </authorList>
    </citation>
    <scope>NUCLEOTIDE SEQUENCE [LARGE SCALE GENOMIC DNA]</scope>
    <source>
        <strain evidence="5 6">DSM 1785</strain>
    </source>
</reference>
<dbReference type="Gene3D" id="3.40.50.20">
    <property type="match status" value="1"/>
</dbReference>
<evidence type="ECO:0000313" key="6">
    <source>
        <dbReference type="Proteomes" id="UP000010420"/>
    </source>
</evidence>
<dbReference type="InterPro" id="IPR001296">
    <property type="entry name" value="Glyco_trans_1"/>
</dbReference>
<evidence type="ECO:0000259" key="4">
    <source>
        <dbReference type="Pfam" id="PF17836"/>
    </source>
</evidence>
<dbReference type="Gene3D" id="3.40.50.2000">
    <property type="entry name" value="Glycogen Phosphorylase B"/>
    <property type="match status" value="2"/>
</dbReference>
<protein>
    <submittedName>
        <fullName evidence="5">Sugar O-acyltransferase, sialic acid O-acetyltransferase NeuD family</fullName>
    </submittedName>
</protein>
<dbReference type="AlphaFoldDB" id="L1QM61"/>
<dbReference type="eggNOG" id="COG0438">
    <property type="taxonomic scope" value="Bacteria"/>
</dbReference>
<dbReference type="GO" id="GO:0016746">
    <property type="term" value="F:acyltransferase activity"/>
    <property type="evidence" value="ECO:0007669"/>
    <property type="project" value="UniProtKB-KW"/>
</dbReference>
<sequence length="639" mass="71523">MSNYNNIIKNHIVEGGRKMDIIIIGAGGVGREVALIIEQINARTPKWNILGIVDDNESMWGKVVNGYVVLGGLSYLDRYRNNGDITYINKPNIVVAIANYRVKKNIVDKLKDDFDFATIIHPDVFINESISIGAGTIIYPGVIMTTNITIGDHVIVSPKCGIGHDSIIKDYASLLWNVNISGNDLIEEGVLIGSGATVIQGKTVGQGSIIGAGAVVVKDVLSNTTNVGVPSKIIKKKEINDASIVKLEENNEKDKSKENMKKVLYITTVSRTVNAFLIPHIEMLLENGYSVDIACSIDKEIDKGLIEKGVRVFEVPFSRSPLSIGNFKAFKELIKIQKENQYGIVHVHTPIASIFGRLLKVKFPKLKTIYTAHGYHFLKGGSKAGWLLYYPIEKVMAKFTDVTININSEDYEITKSKLKPKKSYLVKGVGLDLNSYKTLSYEEQKRKKQELNIKDEDFVVIMIAELNENKNQIQLIKAIELLKEDCPRLKVMFVGEGDKLNELKQEALARGVRDKVLFLGFRNDVNELINISDIGTLLSYREGLPRNIMELMANGKKVIATDIRGCRDLVCNENVGQLVKVGDFQATARTIKEYYYMKEIMLEVAATYESSDEEIVREIEPYDVVNVNKELMDIYKSLN</sequence>
<evidence type="ECO:0000259" key="3">
    <source>
        <dbReference type="Pfam" id="PF13477"/>
    </source>
</evidence>
<organism evidence="5 6">
    <name type="scientific">Clostridium celatum DSM 1785</name>
    <dbReference type="NCBI Taxonomy" id="545697"/>
    <lineage>
        <taxon>Bacteria</taxon>
        <taxon>Bacillati</taxon>
        <taxon>Bacillota</taxon>
        <taxon>Clostridia</taxon>
        <taxon>Eubacteriales</taxon>
        <taxon>Clostridiaceae</taxon>
        <taxon>Clostridium</taxon>
    </lineage>
</organism>
<dbReference type="GO" id="GO:0016757">
    <property type="term" value="F:glycosyltransferase activity"/>
    <property type="evidence" value="ECO:0007669"/>
    <property type="project" value="InterPro"/>
</dbReference>
<dbReference type="Proteomes" id="UP000010420">
    <property type="component" value="Unassembled WGS sequence"/>
</dbReference>
<dbReference type="CDD" id="cd03360">
    <property type="entry name" value="LbH_AT_putative"/>
    <property type="match status" value="1"/>
</dbReference>
<dbReference type="Pfam" id="PF17836">
    <property type="entry name" value="PglD_N"/>
    <property type="match status" value="1"/>
</dbReference>
<dbReference type="InterPro" id="IPR050179">
    <property type="entry name" value="Trans_hexapeptide_repeat"/>
</dbReference>
<feature type="active site" description="Proton acceptor" evidence="1">
    <location>
        <position position="164"/>
    </location>
</feature>